<organism evidence="1 2">
    <name type="scientific">Parafilimonas terrae</name>
    <dbReference type="NCBI Taxonomy" id="1465490"/>
    <lineage>
        <taxon>Bacteria</taxon>
        <taxon>Pseudomonadati</taxon>
        <taxon>Bacteroidota</taxon>
        <taxon>Chitinophagia</taxon>
        <taxon>Chitinophagales</taxon>
        <taxon>Chitinophagaceae</taxon>
        <taxon>Parafilimonas</taxon>
    </lineage>
</organism>
<proteinExistence type="predicted"/>
<evidence type="ECO:0000313" key="2">
    <source>
        <dbReference type="Proteomes" id="UP000199031"/>
    </source>
</evidence>
<dbReference type="Proteomes" id="UP000199031">
    <property type="component" value="Unassembled WGS sequence"/>
</dbReference>
<reference evidence="1 2" key="1">
    <citation type="submission" date="2016-10" db="EMBL/GenBank/DDBJ databases">
        <authorList>
            <person name="de Groot N.N."/>
        </authorList>
    </citation>
    <scope>NUCLEOTIDE SEQUENCE [LARGE SCALE GENOMIC DNA]</scope>
    <source>
        <strain evidence="1 2">DSM 28286</strain>
    </source>
</reference>
<dbReference type="AlphaFoldDB" id="A0A1I5Y3T7"/>
<dbReference type="STRING" id="1465490.SAMN05444277_110146"/>
<name>A0A1I5Y3T7_9BACT</name>
<gene>
    <name evidence="1" type="ORF">SAMN05444277_110146</name>
</gene>
<dbReference type="EMBL" id="FOXQ01000010">
    <property type="protein sequence ID" value="SFQ38902.1"/>
    <property type="molecule type" value="Genomic_DNA"/>
</dbReference>
<evidence type="ECO:0000313" key="1">
    <source>
        <dbReference type="EMBL" id="SFQ38902.1"/>
    </source>
</evidence>
<sequence length="54" mass="6547">MFVAKIKRRIQHDALKTFSIFYRRLLTLIPKFGRYACIYYGGHSWRMDAMLYQA</sequence>
<accession>A0A1I5Y3T7</accession>
<protein>
    <submittedName>
        <fullName evidence="1">Uncharacterized protein</fullName>
    </submittedName>
</protein>
<keyword evidence="2" id="KW-1185">Reference proteome</keyword>